<protein>
    <submittedName>
        <fullName evidence="1">Uncharacterized protein</fullName>
    </submittedName>
</protein>
<dbReference type="EMBL" id="JBHTHM010000472">
    <property type="protein sequence ID" value="MFD0784595.1"/>
    <property type="molecule type" value="Genomic_DNA"/>
</dbReference>
<accession>A0ABW3A190</accession>
<comment type="caution">
    <text evidence="1">The sequence shown here is derived from an EMBL/GenBank/DDBJ whole genome shotgun (WGS) entry which is preliminary data.</text>
</comment>
<sequence>MHNSGLIAPDSITGSGTSGSVKIAAEAGYKGELVSQLTGLTAGTSSAVTLRGEGASWDWSSLDNLPNPLPASMYRSDLHVPAGTRDPHVLVTSQLPACSAIDWEDEEGVMACTEYSVYVYDTAGKFVTATVSSRRGAKVDLPAAGDYVLVVEQEFVENLPADQDGVGYTVTTYLPGAPGSSAGKLTIDPKQRAVQPGATANLTLRWSGLKPGVRYVGQLEFRNGDGPLKTLPI</sequence>
<gene>
    <name evidence="1" type="ORF">ACFQZ8_11815</name>
</gene>
<evidence type="ECO:0000313" key="2">
    <source>
        <dbReference type="Proteomes" id="UP001597053"/>
    </source>
</evidence>
<name>A0ABW3A190_9ACTN</name>
<dbReference type="Proteomes" id="UP001597053">
    <property type="component" value="Unassembled WGS sequence"/>
</dbReference>
<reference evidence="2" key="1">
    <citation type="journal article" date="2019" name="Int. J. Syst. Evol. Microbiol.">
        <title>The Global Catalogue of Microorganisms (GCM) 10K type strain sequencing project: providing services to taxonomists for standard genome sequencing and annotation.</title>
        <authorList>
            <consortium name="The Broad Institute Genomics Platform"/>
            <consortium name="The Broad Institute Genome Sequencing Center for Infectious Disease"/>
            <person name="Wu L."/>
            <person name="Ma J."/>
        </authorList>
    </citation>
    <scope>NUCLEOTIDE SEQUENCE [LARGE SCALE GENOMIC DNA]</scope>
    <source>
        <strain evidence="2">JCM 32148</strain>
    </source>
</reference>
<proteinExistence type="predicted"/>
<keyword evidence="2" id="KW-1185">Reference proteome</keyword>
<organism evidence="1 2">
    <name type="scientific">Micromonospora azadirachtae</name>
    <dbReference type="NCBI Taxonomy" id="1970735"/>
    <lineage>
        <taxon>Bacteria</taxon>
        <taxon>Bacillati</taxon>
        <taxon>Actinomycetota</taxon>
        <taxon>Actinomycetes</taxon>
        <taxon>Micromonosporales</taxon>
        <taxon>Micromonosporaceae</taxon>
        <taxon>Micromonospora</taxon>
    </lineage>
</organism>
<feature type="non-terminal residue" evidence="1">
    <location>
        <position position="233"/>
    </location>
</feature>
<evidence type="ECO:0000313" key="1">
    <source>
        <dbReference type="EMBL" id="MFD0784595.1"/>
    </source>
</evidence>